<feature type="transmembrane region" description="Helical" evidence="7">
    <location>
        <begin position="184"/>
        <end position="205"/>
    </location>
</feature>
<evidence type="ECO:0000256" key="5">
    <source>
        <dbReference type="ARBA" id="ARBA00023136"/>
    </source>
</evidence>
<dbReference type="EMBL" id="JACLAX010000012">
    <property type="protein sequence ID" value="MBC2669969.1"/>
    <property type="molecule type" value="Genomic_DNA"/>
</dbReference>
<keyword evidence="5 7" id="KW-0472">Membrane</keyword>
<comment type="caution">
    <text evidence="8">The sequence shown here is derived from an EMBL/GenBank/DDBJ whole genome shotgun (WGS) entry which is preliminary data.</text>
</comment>
<feature type="transmembrane region" description="Helical" evidence="7">
    <location>
        <begin position="237"/>
        <end position="258"/>
    </location>
</feature>
<feature type="compositionally biased region" description="Low complexity" evidence="6">
    <location>
        <begin position="65"/>
        <end position="78"/>
    </location>
</feature>
<feature type="region of interest" description="Disordered" evidence="6">
    <location>
        <begin position="1"/>
        <end position="113"/>
    </location>
</feature>
<evidence type="ECO:0000313" key="8">
    <source>
        <dbReference type="EMBL" id="MBC2669969.1"/>
    </source>
</evidence>
<evidence type="ECO:0000256" key="2">
    <source>
        <dbReference type="ARBA" id="ARBA00022475"/>
    </source>
</evidence>
<dbReference type="GO" id="GO:0043190">
    <property type="term" value="C:ATP-binding cassette (ABC) transporter complex"/>
    <property type="evidence" value="ECO:0007669"/>
    <property type="project" value="TreeGrafter"/>
</dbReference>
<evidence type="ECO:0000256" key="3">
    <source>
        <dbReference type="ARBA" id="ARBA00022692"/>
    </source>
</evidence>
<protein>
    <submittedName>
        <fullName evidence="8">LptF/LptG family permease</fullName>
    </submittedName>
</protein>
<dbReference type="AlphaFoldDB" id="A0A7X1FZZ2"/>
<proteinExistence type="predicted"/>
<dbReference type="GO" id="GO:0015920">
    <property type="term" value="P:lipopolysaccharide transport"/>
    <property type="evidence" value="ECO:0007669"/>
    <property type="project" value="TreeGrafter"/>
</dbReference>
<dbReference type="Pfam" id="PF03739">
    <property type="entry name" value="LptF_LptG"/>
    <property type="match status" value="1"/>
</dbReference>
<sequence>MHHQPGGVGRLRRTRRLARGGKAGIFGHGERQGASDQPGETGAQNLSLGHGGGGHGDQQGRARDGAAQAPQGGRAQPGKARGGVVRDQALGFQHGLSSPGPLRAGSVGLRRSRGERWHAPPNLARVYRAAREIAARHRRSLPRARASPRQRGGGQAIGIPLRAARIHPRSDEPLLTLLPAIDRYILRLVVMPMLGVFAIAATLLMLDKMLKLFDFVASMGGPVGVVFRMLANMMPEYASLAIPLGLLLGTLLAFRKLATSSELDVMRAVGLSYTRLLRVPYAIAITLAALNFAIVGYLQPLSRYYYEQLYFELQSGALGASIKVGEFTTLADRMALRIERSRDEGRQLGGIFARVADSKGQVLAISAREGRFLALKENPDTVVLRLTDGQIIQDQPGESPRVLSFAQHDLPIDLPAVEAFRKRGGKEREYLLPELLRIGWSNQVSAQVRNSTQASFNYRMVEVVMMLMMPLLAVALAVPPKRSTSTLGVFVSIVMVVAYHKVNEYGQSVAALGRVDPLLALWGPFVLFSLLIGWMYWKVAYVPGGQPIAALERFATNLGKWAKRFVRRHPAARKLSGMRDAA</sequence>
<evidence type="ECO:0000256" key="1">
    <source>
        <dbReference type="ARBA" id="ARBA00004651"/>
    </source>
</evidence>
<evidence type="ECO:0000313" key="9">
    <source>
        <dbReference type="Proteomes" id="UP000551327"/>
    </source>
</evidence>
<keyword evidence="4 7" id="KW-1133">Transmembrane helix</keyword>
<gene>
    <name evidence="8" type="ORF">H7F53_12515</name>
</gene>
<evidence type="ECO:0000256" key="7">
    <source>
        <dbReference type="SAM" id="Phobius"/>
    </source>
</evidence>
<comment type="subcellular location">
    <subcellularLocation>
        <location evidence="1">Cell membrane</location>
        <topology evidence="1">Multi-pass membrane protein</topology>
    </subcellularLocation>
</comment>
<feature type="transmembrane region" description="Helical" evidence="7">
    <location>
        <begin position="279"/>
        <end position="298"/>
    </location>
</feature>
<keyword evidence="3 7" id="KW-0812">Transmembrane</keyword>
<dbReference type="Proteomes" id="UP000551327">
    <property type="component" value="Unassembled WGS sequence"/>
</dbReference>
<accession>A0A7X1FZZ2</accession>
<evidence type="ECO:0000256" key="4">
    <source>
        <dbReference type="ARBA" id="ARBA00022989"/>
    </source>
</evidence>
<evidence type="ECO:0000256" key="6">
    <source>
        <dbReference type="SAM" id="MobiDB-lite"/>
    </source>
</evidence>
<feature type="compositionally biased region" description="Basic residues" evidence="6">
    <location>
        <begin position="10"/>
        <end position="19"/>
    </location>
</feature>
<name>A0A7X1FZZ2_9SPHN</name>
<dbReference type="PANTHER" id="PTHR33529">
    <property type="entry name" value="SLR0882 PROTEIN-RELATED"/>
    <property type="match status" value="1"/>
</dbReference>
<dbReference type="InterPro" id="IPR005495">
    <property type="entry name" value="LptG/LptF_permease"/>
</dbReference>
<feature type="transmembrane region" description="Helical" evidence="7">
    <location>
        <begin position="518"/>
        <end position="537"/>
    </location>
</feature>
<keyword evidence="2" id="KW-1003">Cell membrane</keyword>
<keyword evidence="9" id="KW-1185">Reference proteome</keyword>
<dbReference type="PANTHER" id="PTHR33529:SF2">
    <property type="entry name" value="LIPOPOLYSACCHARIDE EXPORT SYSTEM PERMEASE PROTEIN LPTG"/>
    <property type="match status" value="1"/>
</dbReference>
<feature type="transmembrane region" description="Helical" evidence="7">
    <location>
        <begin position="485"/>
        <end position="502"/>
    </location>
</feature>
<reference evidence="8 9" key="1">
    <citation type="submission" date="2020-08" db="EMBL/GenBank/DDBJ databases">
        <title>The genome sequence of type strain Novosphingobium piscinae KCTC 42194.</title>
        <authorList>
            <person name="Liu Y."/>
        </authorList>
    </citation>
    <scope>NUCLEOTIDE SEQUENCE [LARGE SCALE GENOMIC DNA]</scope>
    <source>
        <strain evidence="8 9">KCTC 42194</strain>
    </source>
</reference>
<feature type="transmembrane region" description="Helical" evidence="7">
    <location>
        <begin position="456"/>
        <end position="478"/>
    </location>
</feature>
<organism evidence="8 9">
    <name type="scientific">Novosphingobium piscinae</name>
    <dbReference type="NCBI Taxonomy" id="1507448"/>
    <lineage>
        <taxon>Bacteria</taxon>
        <taxon>Pseudomonadati</taxon>
        <taxon>Pseudomonadota</taxon>
        <taxon>Alphaproteobacteria</taxon>
        <taxon>Sphingomonadales</taxon>
        <taxon>Sphingomonadaceae</taxon>
        <taxon>Novosphingobium</taxon>
    </lineage>
</organism>